<reference evidence="2" key="1">
    <citation type="submission" date="2017-08" db="EMBL/GenBank/DDBJ databases">
        <authorList>
            <person name="Polle J.E."/>
            <person name="Barry K."/>
            <person name="Cushman J."/>
            <person name="Schmutz J."/>
            <person name="Tran D."/>
            <person name="Hathwaick L.T."/>
            <person name="Yim W.C."/>
            <person name="Jenkins J."/>
            <person name="Mckie-Krisberg Z.M."/>
            <person name="Prochnik S."/>
            <person name="Lindquist E."/>
            <person name="Dockter R.B."/>
            <person name="Adam C."/>
            <person name="Molina H."/>
            <person name="Bunkerborg J."/>
            <person name="Jin E."/>
            <person name="Buchheim M."/>
            <person name="Magnuson J."/>
        </authorList>
    </citation>
    <scope>NUCLEOTIDE SEQUENCE</scope>
    <source>
        <strain evidence="2">CCAP 19/18</strain>
    </source>
</reference>
<evidence type="ECO:0000313" key="2">
    <source>
        <dbReference type="EMBL" id="KAF5825339.1"/>
    </source>
</evidence>
<dbReference type="PANTHER" id="PTHR45703:SF1">
    <property type="entry name" value="DYNEINS HEAVY CHAIN"/>
    <property type="match status" value="1"/>
</dbReference>
<evidence type="ECO:0000259" key="1">
    <source>
        <dbReference type="Pfam" id="PF08393"/>
    </source>
</evidence>
<dbReference type="InterPro" id="IPR042228">
    <property type="entry name" value="Dynein_linker_3"/>
</dbReference>
<feature type="domain" description="Dynein heavy chain linker" evidence="1">
    <location>
        <begin position="1"/>
        <end position="94"/>
    </location>
</feature>
<dbReference type="Gene3D" id="3.20.180.20">
    <property type="entry name" value="Dynein heavy chain, N-terminal domain 2"/>
    <property type="match status" value="1"/>
</dbReference>
<evidence type="ECO:0000313" key="3">
    <source>
        <dbReference type="Proteomes" id="UP000815325"/>
    </source>
</evidence>
<dbReference type="PANTHER" id="PTHR45703">
    <property type="entry name" value="DYNEIN HEAVY CHAIN"/>
    <property type="match status" value="1"/>
</dbReference>
<dbReference type="Proteomes" id="UP000815325">
    <property type="component" value="Unassembled WGS sequence"/>
</dbReference>
<dbReference type="Pfam" id="PF08393">
    <property type="entry name" value="DHC_N2"/>
    <property type="match status" value="1"/>
</dbReference>
<sequence length="123" mass="13844">MAFPRFFFLSNDELLEILSEAKDPLRVQPFVKKCFESVRELVFEAEGEITGMLSIEGEKIPFMDSVNPAASGAVEVWLLEVEGAMKRTLHKVAGESIEAYTKGPRLKWILNWPGQLVLNCSQV</sequence>
<comment type="caution">
    <text evidence="2">The sequence shown here is derived from an EMBL/GenBank/DDBJ whole genome shotgun (WGS) entry which is preliminary data.</text>
</comment>
<dbReference type="InterPro" id="IPR026983">
    <property type="entry name" value="DHC"/>
</dbReference>
<name>A0ABQ7FS44_DUNSA</name>
<dbReference type="EMBL" id="MU073652">
    <property type="protein sequence ID" value="KAF5825339.1"/>
    <property type="molecule type" value="Genomic_DNA"/>
</dbReference>
<gene>
    <name evidence="2" type="ORF">DUNSADRAFT_11430</name>
</gene>
<feature type="non-terminal residue" evidence="2">
    <location>
        <position position="123"/>
    </location>
</feature>
<dbReference type="InterPro" id="IPR013602">
    <property type="entry name" value="Dynein_heavy_linker"/>
</dbReference>
<keyword evidence="3" id="KW-1185">Reference proteome</keyword>
<accession>A0ABQ7FS44</accession>
<proteinExistence type="predicted"/>
<organism evidence="2 3">
    <name type="scientific">Dunaliella salina</name>
    <name type="common">Green alga</name>
    <name type="synonym">Protococcus salinus</name>
    <dbReference type="NCBI Taxonomy" id="3046"/>
    <lineage>
        <taxon>Eukaryota</taxon>
        <taxon>Viridiplantae</taxon>
        <taxon>Chlorophyta</taxon>
        <taxon>core chlorophytes</taxon>
        <taxon>Chlorophyceae</taxon>
        <taxon>CS clade</taxon>
        <taxon>Chlamydomonadales</taxon>
        <taxon>Dunaliellaceae</taxon>
        <taxon>Dunaliella</taxon>
    </lineage>
</organism>
<protein>
    <submittedName>
        <fullName evidence="2">Dynein heavy chain, N-terminal region 2-domain-containing protein</fullName>
    </submittedName>
</protein>